<proteinExistence type="predicted"/>
<comment type="caution">
    <text evidence="2">The sequence shown here is derived from an EMBL/GenBank/DDBJ whole genome shotgun (WGS) entry which is preliminary data.</text>
</comment>
<sequence length="68" mass="7266">MPPFTGGPLEHAGDAQPPAPAAITRWPSHPGRQHASHAGGSPSARRSRPGDRRPVYALHKDTNTPTRQ</sequence>
<evidence type="ECO:0000313" key="3">
    <source>
        <dbReference type="Proteomes" id="UP000010411"/>
    </source>
</evidence>
<organism evidence="2 3">
    <name type="scientific">Streptomyces ipomoeae 91-03</name>
    <dbReference type="NCBI Taxonomy" id="698759"/>
    <lineage>
        <taxon>Bacteria</taxon>
        <taxon>Bacillati</taxon>
        <taxon>Actinomycetota</taxon>
        <taxon>Actinomycetes</taxon>
        <taxon>Kitasatosporales</taxon>
        <taxon>Streptomycetaceae</taxon>
        <taxon>Streptomyces</taxon>
    </lineage>
</organism>
<accession>L1L0D1</accession>
<feature type="compositionally biased region" description="Basic and acidic residues" evidence="1">
    <location>
        <begin position="48"/>
        <end position="62"/>
    </location>
</feature>
<protein>
    <submittedName>
        <fullName evidence="2">Uncharacterized protein</fullName>
    </submittedName>
</protein>
<gene>
    <name evidence="2" type="ORF">STRIP9103_03327</name>
</gene>
<evidence type="ECO:0000313" key="2">
    <source>
        <dbReference type="EMBL" id="EKX66175.1"/>
    </source>
</evidence>
<dbReference type="AlphaFoldDB" id="L1L0D1"/>
<keyword evidence="3" id="KW-1185">Reference proteome</keyword>
<feature type="region of interest" description="Disordered" evidence="1">
    <location>
        <begin position="1"/>
        <end position="68"/>
    </location>
</feature>
<dbReference type="EMBL" id="AEJC01000240">
    <property type="protein sequence ID" value="EKX66175.1"/>
    <property type="molecule type" value="Genomic_DNA"/>
</dbReference>
<reference evidence="2 3" key="1">
    <citation type="submission" date="2012-11" db="EMBL/GenBank/DDBJ databases">
        <authorList>
            <person name="Huguet-Tapia J.C."/>
            <person name="Durkin A.S."/>
            <person name="Pettis G.S."/>
            <person name="Badger J.H."/>
        </authorList>
    </citation>
    <scope>NUCLEOTIDE SEQUENCE [LARGE SCALE GENOMIC DNA]</scope>
    <source>
        <strain evidence="2 3">91-03</strain>
    </source>
</reference>
<evidence type="ECO:0000256" key="1">
    <source>
        <dbReference type="SAM" id="MobiDB-lite"/>
    </source>
</evidence>
<dbReference type="Proteomes" id="UP000010411">
    <property type="component" value="Unassembled WGS sequence"/>
</dbReference>
<name>L1L0D1_9ACTN</name>
<dbReference type="PATRIC" id="fig|698759.3.peg.3225"/>